<feature type="non-terminal residue" evidence="1">
    <location>
        <position position="1"/>
    </location>
</feature>
<dbReference type="EMBL" id="MU167257">
    <property type="protein sequence ID" value="KAG0146717.1"/>
    <property type="molecule type" value="Genomic_DNA"/>
</dbReference>
<gene>
    <name evidence="1" type="ORF">CROQUDRAFT_17361</name>
</gene>
<reference evidence="1" key="1">
    <citation type="submission" date="2013-11" db="EMBL/GenBank/DDBJ databases">
        <title>Genome sequence of the fusiform rust pathogen reveals effectors for host alternation and coevolution with pine.</title>
        <authorList>
            <consortium name="DOE Joint Genome Institute"/>
            <person name="Smith K."/>
            <person name="Pendleton A."/>
            <person name="Kubisiak T."/>
            <person name="Anderson C."/>
            <person name="Salamov A."/>
            <person name="Aerts A."/>
            <person name="Riley R."/>
            <person name="Clum A."/>
            <person name="Lindquist E."/>
            <person name="Ence D."/>
            <person name="Campbell M."/>
            <person name="Kronenberg Z."/>
            <person name="Feau N."/>
            <person name="Dhillon B."/>
            <person name="Hamelin R."/>
            <person name="Burleigh J."/>
            <person name="Smith J."/>
            <person name="Yandell M."/>
            <person name="Nelson C."/>
            <person name="Grigoriev I."/>
            <person name="Davis J."/>
        </authorList>
    </citation>
    <scope>NUCLEOTIDE SEQUENCE</scope>
    <source>
        <strain evidence="1">G11</strain>
    </source>
</reference>
<protein>
    <submittedName>
        <fullName evidence="1">Uncharacterized protein</fullName>
    </submittedName>
</protein>
<dbReference type="AlphaFoldDB" id="A0A9P6NM72"/>
<name>A0A9P6NM72_9BASI</name>
<proteinExistence type="predicted"/>
<dbReference type="Proteomes" id="UP000886653">
    <property type="component" value="Unassembled WGS sequence"/>
</dbReference>
<comment type="caution">
    <text evidence="1">The sequence shown here is derived from an EMBL/GenBank/DDBJ whole genome shotgun (WGS) entry which is preliminary data.</text>
</comment>
<sequence length="74" mass="8318">QVMMAIRVTIDPTHCQHIAHIDNPYEAFQGLEKCHGVNSGIAMANIISKIVNHRYDSLVKLEDHISTTQALHNQ</sequence>
<accession>A0A9P6NM72</accession>
<feature type="non-terminal residue" evidence="1">
    <location>
        <position position="74"/>
    </location>
</feature>
<evidence type="ECO:0000313" key="2">
    <source>
        <dbReference type="Proteomes" id="UP000886653"/>
    </source>
</evidence>
<organism evidence="1 2">
    <name type="scientific">Cronartium quercuum f. sp. fusiforme G11</name>
    <dbReference type="NCBI Taxonomy" id="708437"/>
    <lineage>
        <taxon>Eukaryota</taxon>
        <taxon>Fungi</taxon>
        <taxon>Dikarya</taxon>
        <taxon>Basidiomycota</taxon>
        <taxon>Pucciniomycotina</taxon>
        <taxon>Pucciniomycetes</taxon>
        <taxon>Pucciniales</taxon>
        <taxon>Coleosporiaceae</taxon>
        <taxon>Cronartium</taxon>
    </lineage>
</organism>
<evidence type="ECO:0000313" key="1">
    <source>
        <dbReference type="EMBL" id="KAG0146717.1"/>
    </source>
</evidence>
<keyword evidence="2" id="KW-1185">Reference proteome</keyword>